<gene>
    <name evidence="2" type="ORF">CC86DRAFT_38152</name>
</gene>
<proteinExistence type="predicted"/>
<dbReference type="EMBL" id="MU006227">
    <property type="protein sequence ID" value="KAF2826029.1"/>
    <property type="molecule type" value="Genomic_DNA"/>
</dbReference>
<feature type="region of interest" description="Disordered" evidence="1">
    <location>
        <begin position="1"/>
        <end position="39"/>
    </location>
</feature>
<name>A0A6A6ZZT6_9PLEO</name>
<keyword evidence="3" id="KW-1185">Reference proteome</keyword>
<evidence type="ECO:0000256" key="1">
    <source>
        <dbReference type="SAM" id="MobiDB-lite"/>
    </source>
</evidence>
<dbReference type="AlphaFoldDB" id="A0A6A6ZZT6"/>
<sequence length="134" mass="14981">MHLRKVGSRALSSCAGEEVTTRSRGQPWDSARHERSSGHIHQRIRFARNSPCFLILSDDATALFICFATHSRRSMLLSKSAAIAVRLGACVSRCVSDRRWRAMDVEIKLHLQMGRSSSNPLMVVATADRCKNEV</sequence>
<organism evidence="2 3">
    <name type="scientific">Ophiobolus disseminans</name>
    <dbReference type="NCBI Taxonomy" id="1469910"/>
    <lineage>
        <taxon>Eukaryota</taxon>
        <taxon>Fungi</taxon>
        <taxon>Dikarya</taxon>
        <taxon>Ascomycota</taxon>
        <taxon>Pezizomycotina</taxon>
        <taxon>Dothideomycetes</taxon>
        <taxon>Pleosporomycetidae</taxon>
        <taxon>Pleosporales</taxon>
        <taxon>Pleosporineae</taxon>
        <taxon>Phaeosphaeriaceae</taxon>
        <taxon>Ophiobolus</taxon>
    </lineage>
</organism>
<reference evidence="2" key="1">
    <citation type="journal article" date="2020" name="Stud. Mycol.">
        <title>101 Dothideomycetes genomes: a test case for predicting lifestyles and emergence of pathogens.</title>
        <authorList>
            <person name="Haridas S."/>
            <person name="Albert R."/>
            <person name="Binder M."/>
            <person name="Bloem J."/>
            <person name="Labutti K."/>
            <person name="Salamov A."/>
            <person name="Andreopoulos B."/>
            <person name="Baker S."/>
            <person name="Barry K."/>
            <person name="Bills G."/>
            <person name="Bluhm B."/>
            <person name="Cannon C."/>
            <person name="Castanera R."/>
            <person name="Culley D."/>
            <person name="Daum C."/>
            <person name="Ezra D."/>
            <person name="Gonzalez J."/>
            <person name="Henrissat B."/>
            <person name="Kuo A."/>
            <person name="Liang C."/>
            <person name="Lipzen A."/>
            <person name="Lutzoni F."/>
            <person name="Magnuson J."/>
            <person name="Mondo S."/>
            <person name="Nolan M."/>
            <person name="Ohm R."/>
            <person name="Pangilinan J."/>
            <person name="Park H.-J."/>
            <person name="Ramirez L."/>
            <person name="Alfaro M."/>
            <person name="Sun H."/>
            <person name="Tritt A."/>
            <person name="Yoshinaga Y."/>
            <person name="Zwiers L.-H."/>
            <person name="Turgeon B."/>
            <person name="Goodwin S."/>
            <person name="Spatafora J."/>
            <person name="Crous P."/>
            <person name="Grigoriev I."/>
        </authorList>
    </citation>
    <scope>NUCLEOTIDE SEQUENCE</scope>
    <source>
        <strain evidence="2">CBS 113818</strain>
    </source>
</reference>
<evidence type="ECO:0000313" key="2">
    <source>
        <dbReference type="EMBL" id="KAF2826029.1"/>
    </source>
</evidence>
<protein>
    <submittedName>
        <fullName evidence="2">Uncharacterized protein</fullName>
    </submittedName>
</protein>
<dbReference type="Proteomes" id="UP000799424">
    <property type="component" value="Unassembled WGS sequence"/>
</dbReference>
<accession>A0A6A6ZZT6</accession>
<evidence type="ECO:0000313" key="3">
    <source>
        <dbReference type="Proteomes" id="UP000799424"/>
    </source>
</evidence>